<keyword evidence="1" id="KW-0560">Oxidoreductase</keyword>
<dbReference type="InterPro" id="IPR002872">
    <property type="entry name" value="Proline_DH_dom"/>
</dbReference>
<accession>A0ABP3XRY2</accession>
<reference evidence="4" key="1">
    <citation type="journal article" date="2019" name="Int. J. Syst. Evol. Microbiol.">
        <title>The Global Catalogue of Microorganisms (GCM) 10K type strain sequencing project: providing services to taxonomists for standard genome sequencing and annotation.</title>
        <authorList>
            <consortium name="The Broad Institute Genomics Platform"/>
            <consortium name="The Broad Institute Genome Sequencing Center for Infectious Disease"/>
            <person name="Wu L."/>
            <person name="Ma J."/>
        </authorList>
    </citation>
    <scope>NUCLEOTIDE SEQUENCE [LARGE SCALE GENOMIC DNA]</scope>
    <source>
        <strain evidence="4">JCM 16082</strain>
    </source>
</reference>
<dbReference type="InterPro" id="IPR029041">
    <property type="entry name" value="FAD-linked_oxidoreductase-like"/>
</dbReference>
<evidence type="ECO:0000259" key="2">
    <source>
        <dbReference type="Pfam" id="PF01619"/>
    </source>
</evidence>
<sequence>MNTPKIFENTKTAFVLKSDAELDRAIFIFRTIGRPWMVNIGTSLTMASLKLHLPVEGLIKKTIFNQFCGGTSTDECILTVKRMHTEDLYSILDYSVEGKATEKEFEATAAKKIELVELAAQNEELPFAVFKPTGIGRFAIWQKVSEREHLSPQEQQEWQRIRERVDRVCKAAHDHDVRLLVDGEESWMQDAADELVHEMMERYNKEKAIIYNTVQCYRWDRLAYIKNLHRIAKEKGFIVGAKIVRGAYMEKENERAEEKGYKTPICESKQASDQMFNQVMAYIIQHIGDIHLFVGSHNEESAYLAMDLMNEAKLAKNDDRIWFGQLYGMSEHMSYNLAQAGYNAAKLVPFGPVKDVIPYLIRRAQENTSVKGQTGRELSLLLKEKKRRKQKKTQ</sequence>
<evidence type="ECO:0000313" key="3">
    <source>
        <dbReference type="EMBL" id="GAA0871083.1"/>
    </source>
</evidence>
<dbReference type="EMBL" id="BAAAFG010000001">
    <property type="protein sequence ID" value="GAA0871083.1"/>
    <property type="molecule type" value="Genomic_DNA"/>
</dbReference>
<evidence type="ECO:0000313" key="4">
    <source>
        <dbReference type="Proteomes" id="UP001500507"/>
    </source>
</evidence>
<protein>
    <submittedName>
        <fullName evidence="3">Proline dehydrogenase family protein</fullName>
    </submittedName>
</protein>
<gene>
    <name evidence="3" type="ORF">GCM10009117_02280</name>
</gene>
<dbReference type="Proteomes" id="UP001500507">
    <property type="component" value="Unassembled WGS sequence"/>
</dbReference>
<comment type="caution">
    <text evidence="3">The sequence shown here is derived from an EMBL/GenBank/DDBJ whole genome shotgun (WGS) entry which is preliminary data.</text>
</comment>
<dbReference type="Pfam" id="PF01619">
    <property type="entry name" value="Pro_dh"/>
    <property type="match status" value="1"/>
</dbReference>
<name>A0ABP3XRY2_9FLAO</name>
<dbReference type="PANTHER" id="PTHR13914:SF0">
    <property type="entry name" value="PROLINE DEHYDROGENASE 1, MITOCHONDRIAL"/>
    <property type="match status" value="1"/>
</dbReference>
<dbReference type="SUPFAM" id="SSF51730">
    <property type="entry name" value="FAD-linked oxidoreductase"/>
    <property type="match status" value="1"/>
</dbReference>
<dbReference type="RefSeq" id="WP_343762713.1">
    <property type="nucleotide sequence ID" value="NZ_BAAAFG010000001.1"/>
</dbReference>
<evidence type="ECO:0000256" key="1">
    <source>
        <dbReference type="ARBA" id="ARBA00023002"/>
    </source>
</evidence>
<proteinExistence type="predicted"/>
<keyword evidence="4" id="KW-1185">Reference proteome</keyword>
<dbReference type="InterPro" id="IPR015659">
    <property type="entry name" value="Proline_oxidase"/>
</dbReference>
<feature type="domain" description="Proline dehydrogenase" evidence="2">
    <location>
        <begin position="79"/>
        <end position="374"/>
    </location>
</feature>
<organism evidence="3 4">
    <name type="scientific">Gangjinia marincola</name>
    <dbReference type="NCBI Taxonomy" id="578463"/>
    <lineage>
        <taxon>Bacteria</taxon>
        <taxon>Pseudomonadati</taxon>
        <taxon>Bacteroidota</taxon>
        <taxon>Flavobacteriia</taxon>
        <taxon>Flavobacteriales</taxon>
        <taxon>Flavobacteriaceae</taxon>
        <taxon>Gangjinia</taxon>
    </lineage>
</organism>
<dbReference type="Gene3D" id="3.20.20.220">
    <property type="match status" value="1"/>
</dbReference>
<dbReference type="PANTHER" id="PTHR13914">
    <property type="entry name" value="PROLINE OXIDASE"/>
    <property type="match status" value="1"/>
</dbReference>